<reference evidence="5 6" key="1">
    <citation type="journal article" date="2017" name="ISME J.">
        <title>Potential for microbial H2 and metal transformations associated with novel bacteria and archaea in deep terrestrial subsurface sediments.</title>
        <authorList>
            <person name="Hernsdorf A.W."/>
            <person name="Amano Y."/>
            <person name="Miyakawa K."/>
            <person name="Ise K."/>
            <person name="Suzuki Y."/>
            <person name="Anantharaman K."/>
            <person name="Probst A."/>
            <person name="Burstein D."/>
            <person name="Thomas B.C."/>
            <person name="Banfield J.F."/>
        </authorList>
    </citation>
    <scope>NUCLEOTIDE SEQUENCE [LARGE SCALE GENOMIC DNA]</scope>
    <source>
        <strain evidence="5">HGW-Actinobacteria-3</strain>
    </source>
</reference>
<dbReference type="InterPro" id="IPR000424">
    <property type="entry name" value="Primosome_PriB/ssb"/>
</dbReference>
<evidence type="ECO:0000313" key="6">
    <source>
        <dbReference type="Proteomes" id="UP000233654"/>
    </source>
</evidence>
<accession>A0A2N3G5B3</accession>
<evidence type="ECO:0000256" key="4">
    <source>
        <dbReference type="SAM" id="MobiDB-lite"/>
    </source>
</evidence>
<proteinExistence type="inferred from homology"/>
<comment type="subunit">
    <text evidence="2">Homotetramer.</text>
</comment>
<dbReference type="Pfam" id="PF00436">
    <property type="entry name" value="SSB"/>
    <property type="match status" value="1"/>
</dbReference>
<gene>
    <name evidence="5" type="ORF">CVT63_05500</name>
</gene>
<sequence>MASLNRVVLVGNLTRDPELKFTTAGKAIARLGIAVNRIPYTNDQGERVEGVDFFNVSVFGRQAETAQQYLRKGAGVAIDGRLRYRSWQTDDGMKRSSVEVEAQNVQFLPRGREQGAPASAPENDYSDIDVPPIEGGVPPIEGGEDYPW</sequence>
<evidence type="ECO:0000256" key="3">
    <source>
        <dbReference type="PIRNR" id="PIRNR002070"/>
    </source>
</evidence>
<name>A0A2N3G5B3_9ACTN</name>
<dbReference type="InterPro" id="IPR012340">
    <property type="entry name" value="NA-bd_OB-fold"/>
</dbReference>
<dbReference type="GO" id="GO:0003697">
    <property type="term" value="F:single-stranded DNA binding"/>
    <property type="evidence" value="ECO:0007669"/>
    <property type="project" value="UniProtKB-UniRule"/>
</dbReference>
<dbReference type="PANTHER" id="PTHR10302:SF27">
    <property type="entry name" value="SINGLE-STRANDED DNA-BINDING PROTEIN"/>
    <property type="match status" value="1"/>
</dbReference>
<dbReference type="CDD" id="cd04496">
    <property type="entry name" value="SSB_OBF"/>
    <property type="match status" value="1"/>
</dbReference>
<dbReference type="SUPFAM" id="SSF50249">
    <property type="entry name" value="Nucleic acid-binding proteins"/>
    <property type="match status" value="1"/>
</dbReference>
<dbReference type="NCBIfam" id="TIGR00621">
    <property type="entry name" value="ssb"/>
    <property type="match status" value="1"/>
</dbReference>
<evidence type="ECO:0000313" key="5">
    <source>
        <dbReference type="EMBL" id="PKQ27909.1"/>
    </source>
</evidence>
<protein>
    <recommendedName>
        <fullName evidence="2 3">Single-stranded DNA-binding protein</fullName>
        <shortName evidence="2">SSB</shortName>
    </recommendedName>
</protein>
<dbReference type="PROSITE" id="PS50935">
    <property type="entry name" value="SSB"/>
    <property type="match status" value="1"/>
</dbReference>
<keyword evidence="1 2" id="KW-0238">DNA-binding</keyword>
<comment type="caution">
    <text evidence="2">Lacks conserved residue(s) required for the propagation of feature annotation.</text>
</comment>
<dbReference type="PANTHER" id="PTHR10302">
    <property type="entry name" value="SINGLE-STRANDED DNA-BINDING PROTEIN"/>
    <property type="match status" value="1"/>
</dbReference>
<comment type="caution">
    <text evidence="5">The sequence shown here is derived from an EMBL/GenBank/DDBJ whole genome shotgun (WGS) entry which is preliminary data.</text>
</comment>
<dbReference type="HAMAP" id="MF_00984">
    <property type="entry name" value="SSB"/>
    <property type="match status" value="1"/>
</dbReference>
<dbReference type="Proteomes" id="UP000233654">
    <property type="component" value="Unassembled WGS sequence"/>
</dbReference>
<dbReference type="GO" id="GO:0006260">
    <property type="term" value="P:DNA replication"/>
    <property type="evidence" value="ECO:0007669"/>
    <property type="project" value="InterPro"/>
</dbReference>
<dbReference type="EMBL" id="PHEX01000044">
    <property type="protein sequence ID" value="PKQ27909.1"/>
    <property type="molecule type" value="Genomic_DNA"/>
</dbReference>
<dbReference type="GO" id="GO:0009295">
    <property type="term" value="C:nucleoid"/>
    <property type="evidence" value="ECO:0007669"/>
    <property type="project" value="TreeGrafter"/>
</dbReference>
<feature type="region of interest" description="Disordered" evidence="4">
    <location>
        <begin position="102"/>
        <end position="148"/>
    </location>
</feature>
<dbReference type="PIRSF" id="PIRSF002070">
    <property type="entry name" value="SSB"/>
    <property type="match status" value="1"/>
</dbReference>
<feature type="compositionally biased region" description="Low complexity" evidence="4">
    <location>
        <begin position="128"/>
        <end position="141"/>
    </location>
</feature>
<dbReference type="InterPro" id="IPR011344">
    <property type="entry name" value="ssDNA-bd"/>
</dbReference>
<organism evidence="5 6">
    <name type="scientific">Candidatus Anoxymicrobium japonicum</name>
    <dbReference type="NCBI Taxonomy" id="2013648"/>
    <lineage>
        <taxon>Bacteria</taxon>
        <taxon>Bacillati</taxon>
        <taxon>Actinomycetota</taxon>
        <taxon>Candidatus Geothermincolia</taxon>
        <taxon>Candidatus Geothermincolales</taxon>
        <taxon>Candidatus Anoxymicrobiaceae</taxon>
        <taxon>Candidatus Anoxymicrobium</taxon>
    </lineage>
</organism>
<evidence type="ECO:0000256" key="2">
    <source>
        <dbReference type="HAMAP-Rule" id="MF_00984"/>
    </source>
</evidence>
<evidence type="ECO:0000256" key="1">
    <source>
        <dbReference type="ARBA" id="ARBA00023125"/>
    </source>
</evidence>
<dbReference type="AlphaFoldDB" id="A0A2N3G5B3"/>
<dbReference type="Gene3D" id="2.40.50.140">
    <property type="entry name" value="Nucleic acid-binding proteins"/>
    <property type="match status" value="1"/>
</dbReference>